<dbReference type="GeneID" id="92355503"/>
<evidence type="ECO:0000313" key="1">
    <source>
        <dbReference type="EMBL" id="BFH74601.1"/>
    </source>
</evidence>
<gene>
    <name evidence="1" type="ORF">SJAV_25450</name>
</gene>
<name>A0AAT9GUW3_9CREN</name>
<reference evidence="1" key="1">
    <citation type="submission" date="2024-03" db="EMBL/GenBank/DDBJ databases">
        <title>Complete genome sequence of Sulfurisphaera javensis strain KD-1.</title>
        <authorList>
            <person name="Sakai H."/>
            <person name="Nur N."/>
            <person name="Suwanto A."/>
            <person name="Kurosawa N."/>
        </authorList>
    </citation>
    <scope>NUCLEOTIDE SEQUENCE</scope>
    <source>
        <strain evidence="1">KD-1</strain>
    </source>
</reference>
<proteinExistence type="predicted"/>
<dbReference type="AlphaFoldDB" id="A0AAT9GUW3"/>
<dbReference type="EMBL" id="AP031322">
    <property type="protein sequence ID" value="BFH74601.1"/>
    <property type="molecule type" value="Genomic_DNA"/>
</dbReference>
<dbReference type="RefSeq" id="WP_369610100.1">
    <property type="nucleotide sequence ID" value="NZ_AP031322.1"/>
</dbReference>
<sequence length="167" mass="19494">MEGIRIIKIERTILDDNKLLLMSKENFDKILNEKYLKILVSEDKRGYSKSYYYFILDFLKSLGLIKDNAIDFNIIVPLLITEKGLFFLDELMYVDKKNKILIIKSKSTFACSYCPLKAECEYAIRKISNQLDITPKGENQCEKWNSILNQIVKSNLKKIIKNPILVT</sequence>
<organism evidence="1">
    <name type="scientific">Sulfurisphaera javensis</name>
    <dbReference type="NCBI Taxonomy" id="2049879"/>
    <lineage>
        <taxon>Archaea</taxon>
        <taxon>Thermoproteota</taxon>
        <taxon>Thermoprotei</taxon>
        <taxon>Sulfolobales</taxon>
        <taxon>Sulfolobaceae</taxon>
        <taxon>Sulfurisphaera</taxon>
    </lineage>
</organism>
<dbReference type="KEGG" id="sjv:SJAV_25450"/>
<protein>
    <submittedName>
        <fullName evidence="1">Uncharacterized protein</fullName>
    </submittedName>
</protein>
<accession>A0AAT9GUW3</accession>